<organism evidence="10 11">
    <name type="scientific">Pyrocoelia pectoralis</name>
    <dbReference type="NCBI Taxonomy" id="417401"/>
    <lineage>
        <taxon>Eukaryota</taxon>
        <taxon>Metazoa</taxon>
        <taxon>Ecdysozoa</taxon>
        <taxon>Arthropoda</taxon>
        <taxon>Hexapoda</taxon>
        <taxon>Insecta</taxon>
        <taxon>Pterygota</taxon>
        <taxon>Neoptera</taxon>
        <taxon>Endopterygota</taxon>
        <taxon>Coleoptera</taxon>
        <taxon>Polyphaga</taxon>
        <taxon>Elateriformia</taxon>
        <taxon>Elateroidea</taxon>
        <taxon>Lampyridae</taxon>
        <taxon>Lampyrinae</taxon>
        <taxon>Pyrocoelia</taxon>
    </lineage>
</organism>
<keyword evidence="4 8" id="KW-1133">Transmembrane helix</keyword>
<evidence type="ECO:0000256" key="5">
    <source>
        <dbReference type="ARBA" id="ARBA00023136"/>
    </source>
</evidence>
<reference evidence="10 11" key="1">
    <citation type="journal article" date="2024" name="Insects">
        <title>An Improved Chromosome-Level Genome Assembly of the Firefly Pyrocoelia pectoralis.</title>
        <authorList>
            <person name="Fu X."/>
            <person name="Meyer-Rochow V.B."/>
            <person name="Ballantyne L."/>
            <person name="Zhu X."/>
        </authorList>
    </citation>
    <scope>NUCLEOTIDE SEQUENCE [LARGE SCALE GENOMIC DNA]</scope>
    <source>
        <strain evidence="10">XCY_ONT2</strain>
    </source>
</reference>
<evidence type="ECO:0000313" key="10">
    <source>
        <dbReference type="EMBL" id="KAK5645001.1"/>
    </source>
</evidence>
<dbReference type="EMBL" id="JAVRBK010000004">
    <property type="protein sequence ID" value="KAK5645001.1"/>
    <property type="molecule type" value="Genomic_DNA"/>
</dbReference>
<evidence type="ECO:0000256" key="7">
    <source>
        <dbReference type="ARBA" id="ARBA00023180"/>
    </source>
</evidence>
<dbReference type="Proteomes" id="UP001329430">
    <property type="component" value="Chromosome 4"/>
</dbReference>
<keyword evidence="3 8" id="KW-0812">Transmembrane</keyword>
<dbReference type="AlphaFoldDB" id="A0AAN7VGZ8"/>
<feature type="signal peptide" evidence="9">
    <location>
        <begin position="1"/>
        <end position="21"/>
    </location>
</feature>
<feature type="transmembrane region" description="Helical" evidence="8">
    <location>
        <begin position="526"/>
        <end position="550"/>
    </location>
</feature>
<evidence type="ECO:0000256" key="6">
    <source>
        <dbReference type="ARBA" id="ARBA00023170"/>
    </source>
</evidence>
<evidence type="ECO:0000313" key="11">
    <source>
        <dbReference type="Proteomes" id="UP001329430"/>
    </source>
</evidence>
<sequence>MKLSIFVEWICVQILSAQCDAFLNNVYTSDVTTKVCIQKTINHLFSYDDTLSLILDNNICEEAIFKMNTTRPYISLNLDTVEGIKLQYEGQFVICPVDAYSLSRTIDRMQYEAARDYRGLGSLKIFVITNTTDASLIFEMFWSYGINNVIVLFYGQGISKLSMCDRYSPANACGKTAKSIIYQNCEEPVTFTFTKVIHQMNKCPITFMYARNTIYAREEEYPIARYILYVIQELSNRRNATFQRIIFNHPSEYNVYARNKTNIVMSWIPKKYRAYTVTEPLVKIDIVWFVPKAEQISNMNAFVQVFNWKVWVATGVTLICVWLTWFLIISWNGRFTFDKLGLAFINVWSLTICGCIAQFPRSFALRITLLSYLIYVIHIQCALTSNTATILTTPRYEFQIRNLEELAESGLPIYIVESLKISQFNMNDTNHTLYTRLQKQLHPVLAPEFSDLIADFNHYRNFAFIASAEDLPLPKDHYFAPTLNSLLSEMVESGIGDERKNYFERQCFTKTVSMQENSKEITLTHLAFIFIFLGLGLSISCVVFCLEHVVHKFL</sequence>
<evidence type="ECO:0000256" key="4">
    <source>
        <dbReference type="ARBA" id="ARBA00022989"/>
    </source>
</evidence>
<evidence type="ECO:0000256" key="8">
    <source>
        <dbReference type="SAM" id="Phobius"/>
    </source>
</evidence>
<keyword evidence="7" id="KW-0325">Glycoprotein</keyword>
<dbReference type="InterPro" id="IPR052192">
    <property type="entry name" value="Insect_Ionotropic_Sensory_Rcpt"/>
</dbReference>
<protein>
    <submittedName>
        <fullName evidence="10">Uncharacterized protein</fullName>
    </submittedName>
</protein>
<proteinExistence type="predicted"/>
<comment type="caution">
    <text evidence="10">The sequence shown here is derived from an EMBL/GenBank/DDBJ whole genome shotgun (WGS) entry which is preliminary data.</text>
</comment>
<dbReference type="PANTHER" id="PTHR42643:SF38">
    <property type="entry name" value="IONOTROPIC RECEPTOR 100A"/>
    <property type="match status" value="1"/>
</dbReference>
<name>A0AAN7VGZ8_9COLE</name>
<dbReference type="GO" id="GO:0005886">
    <property type="term" value="C:plasma membrane"/>
    <property type="evidence" value="ECO:0007669"/>
    <property type="project" value="UniProtKB-SubCell"/>
</dbReference>
<feature type="transmembrane region" description="Helical" evidence="8">
    <location>
        <begin position="340"/>
        <end position="360"/>
    </location>
</feature>
<evidence type="ECO:0000256" key="9">
    <source>
        <dbReference type="SAM" id="SignalP"/>
    </source>
</evidence>
<comment type="subcellular location">
    <subcellularLocation>
        <location evidence="1">Cell membrane</location>
        <topology evidence="1">Multi-pass membrane protein</topology>
    </subcellularLocation>
</comment>
<dbReference type="Gene3D" id="1.10.287.70">
    <property type="match status" value="1"/>
</dbReference>
<evidence type="ECO:0000256" key="1">
    <source>
        <dbReference type="ARBA" id="ARBA00004651"/>
    </source>
</evidence>
<keyword evidence="6" id="KW-0675">Receptor</keyword>
<evidence type="ECO:0000256" key="3">
    <source>
        <dbReference type="ARBA" id="ARBA00022692"/>
    </source>
</evidence>
<feature type="chain" id="PRO_5042927084" evidence="9">
    <location>
        <begin position="22"/>
        <end position="554"/>
    </location>
</feature>
<keyword evidence="2" id="KW-1003">Cell membrane</keyword>
<evidence type="ECO:0000256" key="2">
    <source>
        <dbReference type="ARBA" id="ARBA00022475"/>
    </source>
</evidence>
<keyword evidence="5 8" id="KW-0472">Membrane</keyword>
<dbReference type="PANTHER" id="PTHR42643">
    <property type="entry name" value="IONOTROPIC RECEPTOR 20A-RELATED"/>
    <property type="match status" value="1"/>
</dbReference>
<keyword evidence="11" id="KW-1185">Reference proteome</keyword>
<keyword evidence="9" id="KW-0732">Signal</keyword>
<gene>
    <name evidence="10" type="ORF">RI129_006301</name>
</gene>
<accession>A0AAN7VGZ8</accession>
<feature type="transmembrane region" description="Helical" evidence="8">
    <location>
        <begin position="372"/>
        <end position="391"/>
    </location>
</feature>
<feature type="transmembrane region" description="Helical" evidence="8">
    <location>
        <begin position="308"/>
        <end position="328"/>
    </location>
</feature>
<dbReference type="SUPFAM" id="SSF53850">
    <property type="entry name" value="Periplasmic binding protein-like II"/>
    <property type="match status" value="1"/>
</dbReference>